<dbReference type="PROSITE" id="PS51318">
    <property type="entry name" value="TAT"/>
    <property type="match status" value="1"/>
</dbReference>
<evidence type="ECO:0000313" key="2">
    <source>
        <dbReference type="Proteomes" id="UP000317171"/>
    </source>
</evidence>
<dbReference type="KEGG" id="gaz:Pan241w_15630"/>
<accession>A0A517RC91</accession>
<dbReference type="InterPro" id="IPR017850">
    <property type="entry name" value="Alkaline_phosphatase_core_sf"/>
</dbReference>
<dbReference type="Pfam" id="PF07394">
    <property type="entry name" value="DUF1501"/>
    <property type="match status" value="1"/>
</dbReference>
<dbReference type="OrthoDB" id="127333at2"/>
<dbReference type="PANTHER" id="PTHR43737">
    <property type="entry name" value="BLL7424 PROTEIN"/>
    <property type="match status" value="1"/>
</dbReference>
<dbReference type="RefSeq" id="WP_145213169.1">
    <property type="nucleotide sequence ID" value="NZ_CP036269.1"/>
</dbReference>
<gene>
    <name evidence="1" type="ORF">Pan241w_15630</name>
</gene>
<name>A0A517RC91_9PLAN</name>
<proteinExistence type="predicted"/>
<protein>
    <recommendedName>
        <fullName evidence="3">Sulfatase</fullName>
    </recommendedName>
</protein>
<evidence type="ECO:0008006" key="3">
    <source>
        <dbReference type="Google" id="ProtNLM"/>
    </source>
</evidence>
<dbReference type="PANTHER" id="PTHR43737:SF1">
    <property type="entry name" value="DUF1501 DOMAIN-CONTAINING PROTEIN"/>
    <property type="match status" value="1"/>
</dbReference>
<dbReference type="InterPro" id="IPR010869">
    <property type="entry name" value="DUF1501"/>
</dbReference>
<evidence type="ECO:0000313" key="1">
    <source>
        <dbReference type="EMBL" id="QDT41500.1"/>
    </source>
</evidence>
<reference evidence="1 2" key="1">
    <citation type="submission" date="2019-02" db="EMBL/GenBank/DDBJ databases">
        <title>Deep-cultivation of Planctomycetes and their phenomic and genomic characterization uncovers novel biology.</title>
        <authorList>
            <person name="Wiegand S."/>
            <person name="Jogler M."/>
            <person name="Boedeker C."/>
            <person name="Pinto D."/>
            <person name="Vollmers J."/>
            <person name="Rivas-Marin E."/>
            <person name="Kohn T."/>
            <person name="Peeters S.H."/>
            <person name="Heuer A."/>
            <person name="Rast P."/>
            <person name="Oberbeckmann S."/>
            <person name="Bunk B."/>
            <person name="Jeske O."/>
            <person name="Meyerdierks A."/>
            <person name="Storesund J.E."/>
            <person name="Kallscheuer N."/>
            <person name="Luecker S."/>
            <person name="Lage O.M."/>
            <person name="Pohl T."/>
            <person name="Merkel B.J."/>
            <person name="Hornburger P."/>
            <person name="Mueller R.-W."/>
            <person name="Bruemmer F."/>
            <person name="Labrenz M."/>
            <person name="Spormann A.M."/>
            <person name="Op den Camp H."/>
            <person name="Overmann J."/>
            <person name="Amann R."/>
            <person name="Jetten M.S.M."/>
            <person name="Mascher T."/>
            <person name="Medema M.H."/>
            <person name="Devos D.P."/>
            <person name="Kaster A.-K."/>
            <person name="Ovreas L."/>
            <person name="Rohde M."/>
            <person name="Galperin M.Y."/>
            <person name="Jogler C."/>
        </authorList>
    </citation>
    <scope>NUCLEOTIDE SEQUENCE [LARGE SCALE GENOMIC DNA]</scope>
    <source>
        <strain evidence="1 2">Pan241w</strain>
    </source>
</reference>
<sequence>MHPLTQNLPPFTRREMLTRSGMGMGMLALAGLTAKENAQAAGSSTPITRHHPAQAKQVVHLFMNGGPSHVDTFDPKPLLKKFHGKPLPNPNLPTERKTAGALGSPFQFHKYGESGIEVSELFQKTAAHIDDMCIIRSMHSDIPNHEPSLLLMNCGDNALPRPSFGSWVNYGLGTLNENLPGFVVLCPNGFPVVGPKNWRSAFLPGSFQGTHLDTKETDVSRLIENINNPQSPERQRRQLDLLQKINQRHLAQRGHDSLLEARIQSFELAYRMQFEASNVLDLSKEPKHIHEMYGDGLQGRQLLMTRRLLEQGVRFIQVWHSGGQEWDHHSGIEKNLRRLCGQWDQPIAAFLTDLKQRGMLDSTLTLWGGEFGRTPVAELPAMNGRDHNHYGFSMWMAGGGVKGGYVHGATDETGFAASENKVHVHDLHATMLHLLGIDHERLTYRYAGRDFRLTDVHGHVVKEILA</sequence>
<dbReference type="SUPFAM" id="SSF53649">
    <property type="entry name" value="Alkaline phosphatase-like"/>
    <property type="match status" value="1"/>
</dbReference>
<dbReference type="InterPro" id="IPR006311">
    <property type="entry name" value="TAT_signal"/>
</dbReference>
<dbReference type="EMBL" id="CP036269">
    <property type="protein sequence ID" value="QDT41500.1"/>
    <property type="molecule type" value="Genomic_DNA"/>
</dbReference>
<keyword evidence="2" id="KW-1185">Reference proteome</keyword>
<organism evidence="1 2">
    <name type="scientific">Gimesia alba</name>
    <dbReference type="NCBI Taxonomy" id="2527973"/>
    <lineage>
        <taxon>Bacteria</taxon>
        <taxon>Pseudomonadati</taxon>
        <taxon>Planctomycetota</taxon>
        <taxon>Planctomycetia</taxon>
        <taxon>Planctomycetales</taxon>
        <taxon>Planctomycetaceae</taxon>
        <taxon>Gimesia</taxon>
    </lineage>
</organism>
<dbReference type="Proteomes" id="UP000317171">
    <property type="component" value="Chromosome"/>
</dbReference>
<dbReference type="AlphaFoldDB" id="A0A517RC91"/>